<dbReference type="Pfam" id="PF00144">
    <property type="entry name" value="Beta-lactamase"/>
    <property type="match status" value="1"/>
</dbReference>
<evidence type="ECO:0000313" key="3">
    <source>
        <dbReference type="Proteomes" id="UP000274909"/>
    </source>
</evidence>
<dbReference type="InterPro" id="IPR001466">
    <property type="entry name" value="Beta-lactam-related"/>
</dbReference>
<reference evidence="2 3" key="1">
    <citation type="submission" date="2018-12" db="EMBL/GenBank/DDBJ databases">
        <authorList>
            <person name="Li F."/>
        </authorList>
    </citation>
    <scope>NUCLEOTIDE SEQUENCE [LARGE SCALE GENOMIC DNA]</scope>
    <source>
        <strain evidence="2 3">EGI 6500705</strain>
    </source>
</reference>
<keyword evidence="3" id="KW-1185">Reference proteome</keyword>
<proteinExistence type="predicted"/>
<dbReference type="PANTHER" id="PTHR43283:SF7">
    <property type="entry name" value="BETA-LACTAMASE-RELATED DOMAIN-CONTAINING PROTEIN"/>
    <property type="match status" value="1"/>
</dbReference>
<gene>
    <name evidence="2" type="ORF">ELQ94_08490</name>
</gene>
<dbReference type="AlphaFoldDB" id="A0A433JTJ9"/>
<dbReference type="GO" id="GO:0016787">
    <property type="term" value="F:hydrolase activity"/>
    <property type="evidence" value="ECO:0007669"/>
    <property type="project" value="UniProtKB-KW"/>
</dbReference>
<feature type="domain" description="Beta-lactamase-related" evidence="1">
    <location>
        <begin position="30"/>
        <end position="268"/>
    </location>
</feature>
<dbReference type="InterPro" id="IPR050789">
    <property type="entry name" value="Diverse_Enzym_Activities"/>
</dbReference>
<dbReference type="Gene3D" id="3.40.710.10">
    <property type="entry name" value="DD-peptidase/beta-lactamase superfamily"/>
    <property type="match status" value="1"/>
</dbReference>
<organism evidence="2 3">
    <name type="scientific">Labedella endophytica</name>
    <dbReference type="NCBI Taxonomy" id="1523160"/>
    <lineage>
        <taxon>Bacteria</taxon>
        <taxon>Bacillati</taxon>
        <taxon>Actinomycetota</taxon>
        <taxon>Actinomycetes</taxon>
        <taxon>Micrococcales</taxon>
        <taxon>Microbacteriaceae</taxon>
        <taxon>Labedella</taxon>
    </lineage>
</organism>
<sequence>MTRAETVRDRIVEQVAVQGFGAHGLHVLIGEDEAGHRWTDDVREEIHSVAKGICVLAVGLAAEDGLISMETTVGEAFPDAAFGDGTAEVTLRRLLSMSSGVDLPWSPTLLTDWPDLALEFLSRPSRGPVFQYATASTYTAMRMLETRVGDVGAYVDRKLFAPLGIHDVPWARCPLGFVAAGEGLALRTEEMARVGRLIRDRGRWRGDQLVSAEWIDAMHSGWVTAGVNPGYDRYALAGWDGPGAGWRLHGAYGQLLIFVGDAVVTFTAHDHEGADRIAASVVALLTEVAPERKPPRLPPHPA</sequence>
<dbReference type="SUPFAM" id="SSF56601">
    <property type="entry name" value="beta-lactamase/transpeptidase-like"/>
    <property type="match status" value="1"/>
</dbReference>
<keyword evidence="2" id="KW-0378">Hydrolase</keyword>
<comment type="caution">
    <text evidence="2">The sequence shown here is derived from an EMBL/GenBank/DDBJ whole genome shotgun (WGS) entry which is preliminary data.</text>
</comment>
<dbReference type="EMBL" id="RZGZ01000002">
    <property type="protein sequence ID" value="RUR01520.1"/>
    <property type="molecule type" value="Genomic_DNA"/>
</dbReference>
<evidence type="ECO:0000313" key="2">
    <source>
        <dbReference type="EMBL" id="RUR01520.1"/>
    </source>
</evidence>
<dbReference type="Proteomes" id="UP000274909">
    <property type="component" value="Unassembled WGS sequence"/>
</dbReference>
<protein>
    <submittedName>
        <fullName evidence="2">Class C beta-lactamase-related serine hydrolase</fullName>
    </submittedName>
</protein>
<dbReference type="InterPro" id="IPR012338">
    <property type="entry name" value="Beta-lactam/transpept-like"/>
</dbReference>
<dbReference type="RefSeq" id="WP_127049133.1">
    <property type="nucleotide sequence ID" value="NZ_RZGZ01000002.1"/>
</dbReference>
<name>A0A433JTJ9_9MICO</name>
<dbReference type="OrthoDB" id="9773047at2"/>
<accession>A0A433JTJ9</accession>
<evidence type="ECO:0000259" key="1">
    <source>
        <dbReference type="Pfam" id="PF00144"/>
    </source>
</evidence>
<dbReference type="PANTHER" id="PTHR43283">
    <property type="entry name" value="BETA-LACTAMASE-RELATED"/>
    <property type="match status" value="1"/>
</dbReference>